<evidence type="ECO:0000313" key="7">
    <source>
        <dbReference type="Proteomes" id="UP000177281"/>
    </source>
</evidence>
<evidence type="ECO:0000256" key="3">
    <source>
        <dbReference type="ARBA" id="ARBA00023274"/>
    </source>
</evidence>
<evidence type="ECO:0000256" key="4">
    <source>
        <dbReference type="ARBA" id="ARBA00035202"/>
    </source>
</evidence>
<dbReference type="STRING" id="1817841.A3B10_04300"/>
<gene>
    <name evidence="5" type="primary">rplJ</name>
    <name evidence="6" type="ORF">A3B10_04300</name>
</gene>
<dbReference type="Gene3D" id="6.10.250.290">
    <property type="match status" value="1"/>
</dbReference>
<dbReference type="GO" id="GO:0070180">
    <property type="term" value="F:large ribosomal subunit rRNA binding"/>
    <property type="evidence" value="ECO:0007669"/>
    <property type="project" value="UniProtKB-UniRule"/>
</dbReference>
<dbReference type="GO" id="GO:0006412">
    <property type="term" value="P:translation"/>
    <property type="evidence" value="ECO:0007669"/>
    <property type="project" value="UniProtKB-UniRule"/>
</dbReference>
<accession>A0A1F5PXR0</accession>
<keyword evidence="2 5" id="KW-0689">Ribosomal protein</keyword>
<dbReference type="HAMAP" id="MF_00362">
    <property type="entry name" value="Ribosomal_uL10"/>
    <property type="match status" value="1"/>
</dbReference>
<keyword evidence="3 5" id="KW-0687">Ribonucleoprotein</keyword>
<dbReference type="PANTHER" id="PTHR11560">
    <property type="entry name" value="39S RIBOSOMAL PROTEIN L10, MITOCHONDRIAL"/>
    <property type="match status" value="1"/>
</dbReference>
<evidence type="ECO:0000256" key="5">
    <source>
        <dbReference type="HAMAP-Rule" id="MF_00362"/>
    </source>
</evidence>
<dbReference type="GO" id="GO:1990904">
    <property type="term" value="C:ribonucleoprotein complex"/>
    <property type="evidence" value="ECO:0007669"/>
    <property type="project" value="UniProtKB-KW"/>
</dbReference>
<dbReference type="Pfam" id="PF00466">
    <property type="entry name" value="Ribosomal_L10"/>
    <property type="match status" value="1"/>
</dbReference>
<dbReference type="InterPro" id="IPR022973">
    <property type="entry name" value="Ribosomal_uL10_bac"/>
</dbReference>
<proteinExistence type="inferred from homology"/>
<comment type="subunit">
    <text evidence="5">Part of the ribosomal stalk of the 50S ribosomal subunit. The N-terminus interacts with L11 and the large rRNA to form the base of the stalk. The C-terminus forms an elongated spine to which L12 dimers bind in a sequential fashion forming a multimeric L10(L12)X complex.</text>
</comment>
<comment type="function">
    <text evidence="5">Forms part of the ribosomal stalk, playing a central role in the interaction of the ribosome with GTP-bound translation factors.</text>
</comment>
<dbReference type="Gene3D" id="3.30.70.1730">
    <property type="match status" value="1"/>
</dbReference>
<dbReference type="InterPro" id="IPR047865">
    <property type="entry name" value="Ribosomal_uL10_bac_type"/>
</dbReference>
<keyword evidence="5" id="KW-0699">rRNA-binding</keyword>
<keyword evidence="5" id="KW-0694">RNA-binding</keyword>
<dbReference type="AlphaFoldDB" id="A0A1F5PXR0"/>
<dbReference type="InterPro" id="IPR043141">
    <property type="entry name" value="Ribosomal_uL10-like_sf"/>
</dbReference>
<protein>
    <recommendedName>
        <fullName evidence="4 5">Large ribosomal subunit protein uL10</fullName>
    </recommendedName>
</protein>
<comment type="similarity">
    <text evidence="1 5">Belongs to the universal ribosomal protein uL10 family.</text>
</comment>
<evidence type="ECO:0000256" key="1">
    <source>
        <dbReference type="ARBA" id="ARBA00008889"/>
    </source>
</evidence>
<comment type="caution">
    <text evidence="6">The sequence shown here is derived from an EMBL/GenBank/DDBJ whole genome shotgun (WGS) entry which is preliminary data.</text>
</comment>
<dbReference type="GO" id="GO:0005840">
    <property type="term" value="C:ribosome"/>
    <property type="evidence" value="ECO:0007669"/>
    <property type="project" value="UniProtKB-KW"/>
</dbReference>
<organism evidence="6 7">
    <name type="scientific">Candidatus Doudnabacteria bacterium RIFCSPLOWO2_01_FULL_44_21</name>
    <dbReference type="NCBI Taxonomy" id="1817841"/>
    <lineage>
        <taxon>Bacteria</taxon>
        <taxon>Candidatus Doudnaibacteriota</taxon>
    </lineage>
</organism>
<dbReference type="InterPro" id="IPR001790">
    <property type="entry name" value="Ribosomal_uL10"/>
</dbReference>
<evidence type="ECO:0000256" key="2">
    <source>
        <dbReference type="ARBA" id="ARBA00022980"/>
    </source>
</evidence>
<sequence length="176" mass="18985">MAKSKAQKTTTLAAITQELKSAKGIVFTQYRGLTVKQIDLVRKILRKENVKYQVVKITLLKKALQALGIKLDNFKYNGPVALATSVDEEAAPARILKSLVKDNPQLVFDGGVFNQEIVGPDVVLRLASLATKPQLLGQLVSVLTGPARGLVTVLSGNTKKLLNVLNAIKDVKGRGV</sequence>
<dbReference type="NCBIfam" id="NF000955">
    <property type="entry name" value="PRK00099.1-1"/>
    <property type="match status" value="1"/>
</dbReference>
<dbReference type="Proteomes" id="UP000177281">
    <property type="component" value="Unassembled WGS sequence"/>
</dbReference>
<evidence type="ECO:0000313" key="6">
    <source>
        <dbReference type="EMBL" id="OGE94705.1"/>
    </source>
</evidence>
<dbReference type="EMBL" id="MFFB01000010">
    <property type="protein sequence ID" value="OGE94705.1"/>
    <property type="molecule type" value="Genomic_DNA"/>
</dbReference>
<name>A0A1F5PXR0_9BACT</name>
<dbReference type="CDD" id="cd05797">
    <property type="entry name" value="Ribosomal_L10"/>
    <property type="match status" value="1"/>
</dbReference>
<dbReference type="SUPFAM" id="SSF160369">
    <property type="entry name" value="Ribosomal protein L10-like"/>
    <property type="match status" value="1"/>
</dbReference>
<reference evidence="6 7" key="1">
    <citation type="journal article" date="2016" name="Nat. Commun.">
        <title>Thousands of microbial genomes shed light on interconnected biogeochemical processes in an aquifer system.</title>
        <authorList>
            <person name="Anantharaman K."/>
            <person name="Brown C.T."/>
            <person name="Hug L.A."/>
            <person name="Sharon I."/>
            <person name="Castelle C.J."/>
            <person name="Probst A.J."/>
            <person name="Thomas B.C."/>
            <person name="Singh A."/>
            <person name="Wilkins M.J."/>
            <person name="Karaoz U."/>
            <person name="Brodie E.L."/>
            <person name="Williams K.H."/>
            <person name="Hubbard S.S."/>
            <person name="Banfield J.F."/>
        </authorList>
    </citation>
    <scope>NUCLEOTIDE SEQUENCE [LARGE SCALE GENOMIC DNA]</scope>
</reference>